<dbReference type="GO" id="GO:0043531">
    <property type="term" value="F:ADP binding"/>
    <property type="evidence" value="ECO:0007669"/>
    <property type="project" value="InterPro"/>
</dbReference>
<dbReference type="AlphaFoldDB" id="A0AAV1E082"/>
<dbReference type="Proteomes" id="UP001161247">
    <property type="component" value="Chromosome 7"/>
</dbReference>
<gene>
    <name evidence="2" type="ORF">OLC1_LOCUS19581</name>
</gene>
<evidence type="ECO:0000256" key="1">
    <source>
        <dbReference type="ARBA" id="ARBA00022614"/>
    </source>
</evidence>
<protein>
    <submittedName>
        <fullName evidence="2">OLC1v1012814C1</fullName>
    </submittedName>
</protein>
<dbReference type="InterPro" id="IPR042197">
    <property type="entry name" value="Apaf_helical"/>
</dbReference>
<evidence type="ECO:0000313" key="2">
    <source>
        <dbReference type="EMBL" id="CAI9112368.1"/>
    </source>
</evidence>
<sequence>MLNDCAILPPDLDSPKDYFKFLQVHWEIIKVAPKQVQEYRTSLQFLVKMVDMLDQPLMELLWKLADHNKQVDHRPRRAEMFVLELYYSDSKLCGDKQVATIREAFNFLNEFFKSPEPPLFMEYREKHAFIRIEALLRNEGQLTEDMIIKLLIDDNSSLKFKQNYRLETLERILIFLRALLLDPPKHDFVEDKDVSQVNEVLDRIWNHQPIEMKKELLPYLSKIIELNLVETSVIHFVGFVLADLKKVLTDKYVILSLEKDQVEPLLEELEVLISSFRDVNMQKKDLLEEEQHVVSLIHEAEYIINIFVAGDISIWYYQTVIFNIIEEIRLIKAHLLECCVQPPLGRKAPEVRNLEIDEFVVGFNDHAKVIVGKLTTDSESWDLLEKKLFPRGSCLDHLQEVGMLTAKKCKGFPVAIVIIAGAPNNV</sequence>
<keyword evidence="1" id="KW-0433">Leucine-rich repeat</keyword>
<name>A0AAV1E082_OLDCO</name>
<reference evidence="2" key="1">
    <citation type="submission" date="2023-03" db="EMBL/GenBank/DDBJ databases">
        <authorList>
            <person name="Julca I."/>
        </authorList>
    </citation>
    <scope>NUCLEOTIDE SEQUENCE</scope>
</reference>
<proteinExistence type="predicted"/>
<keyword evidence="3" id="KW-1185">Reference proteome</keyword>
<dbReference type="EMBL" id="OX459124">
    <property type="protein sequence ID" value="CAI9112368.1"/>
    <property type="molecule type" value="Genomic_DNA"/>
</dbReference>
<organism evidence="2 3">
    <name type="scientific">Oldenlandia corymbosa var. corymbosa</name>
    <dbReference type="NCBI Taxonomy" id="529605"/>
    <lineage>
        <taxon>Eukaryota</taxon>
        <taxon>Viridiplantae</taxon>
        <taxon>Streptophyta</taxon>
        <taxon>Embryophyta</taxon>
        <taxon>Tracheophyta</taxon>
        <taxon>Spermatophyta</taxon>
        <taxon>Magnoliopsida</taxon>
        <taxon>eudicotyledons</taxon>
        <taxon>Gunneridae</taxon>
        <taxon>Pentapetalae</taxon>
        <taxon>asterids</taxon>
        <taxon>lamiids</taxon>
        <taxon>Gentianales</taxon>
        <taxon>Rubiaceae</taxon>
        <taxon>Rubioideae</taxon>
        <taxon>Spermacoceae</taxon>
        <taxon>Hedyotis-Oldenlandia complex</taxon>
        <taxon>Oldenlandia</taxon>
    </lineage>
</organism>
<dbReference type="Gene3D" id="1.10.8.430">
    <property type="entry name" value="Helical domain of apoptotic protease-activating factors"/>
    <property type="match status" value="1"/>
</dbReference>
<accession>A0AAV1E082</accession>
<evidence type="ECO:0000313" key="3">
    <source>
        <dbReference type="Proteomes" id="UP001161247"/>
    </source>
</evidence>